<proteinExistence type="predicted"/>
<dbReference type="Proteomes" id="UP000638981">
    <property type="component" value="Unassembled WGS sequence"/>
</dbReference>
<sequence>MLSRSDITDREFAFLVSQKILLSQVFDARGRGPATFHAEAEAGGYLFGMAKPCSNGHRLFTRRGHCIECNTASIAFIRRGNSDGYIYLAASQTGRILKIGFSADPVGRSATLNLEGGYGGFSDWERIAHSYVQSAGKIEFGIHRALEDLKIELPYIKNGRTQIANELFRGDLKRVWGAYREQVRPGPEAKSWRHPKLADFNFVP</sequence>
<evidence type="ECO:0000313" key="2">
    <source>
        <dbReference type="EMBL" id="GHC66371.1"/>
    </source>
</evidence>
<keyword evidence="3" id="KW-1185">Reference proteome</keyword>
<dbReference type="RefSeq" id="WP_189413291.1">
    <property type="nucleotide sequence ID" value="NZ_BMYJ01000014.1"/>
</dbReference>
<dbReference type="Pfam" id="PF10544">
    <property type="entry name" value="T5orf172"/>
    <property type="match status" value="1"/>
</dbReference>
<dbReference type="InterPro" id="IPR018306">
    <property type="entry name" value="Phage_T5_Orf172_DNA-bd"/>
</dbReference>
<reference evidence="2" key="1">
    <citation type="journal article" date="2014" name="Int. J. Syst. Evol. Microbiol.">
        <title>Complete genome sequence of Corynebacterium casei LMG S-19264T (=DSM 44701T), isolated from a smear-ripened cheese.</title>
        <authorList>
            <consortium name="US DOE Joint Genome Institute (JGI-PGF)"/>
            <person name="Walter F."/>
            <person name="Albersmeier A."/>
            <person name="Kalinowski J."/>
            <person name="Ruckert C."/>
        </authorList>
    </citation>
    <scope>NUCLEOTIDE SEQUENCE</scope>
    <source>
        <strain evidence="2">KCTC 23310</strain>
    </source>
</reference>
<dbReference type="AlphaFoldDB" id="A0A918TWR7"/>
<name>A0A918TWR7_9RHOB</name>
<feature type="domain" description="Bacteriophage T5 Orf172 DNA-binding" evidence="1">
    <location>
        <begin position="84"/>
        <end position="175"/>
    </location>
</feature>
<comment type="caution">
    <text evidence="2">The sequence shown here is derived from an EMBL/GenBank/DDBJ whole genome shotgun (WGS) entry which is preliminary data.</text>
</comment>
<accession>A0A918TWR7</accession>
<evidence type="ECO:0000259" key="1">
    <source>
        <dbReference type="Pfam" id="PF10544"/>
    </source>
</evidence>
<organism evidence="2 3">
    <name type="scientific">Neogemmobacter tilapiae</name>
    <dbReference type="NCBI Taxonomy" id="875041"/>
    <lineage>
        <taxon>Bacteria</taxon>
        <taxon>Pseudomonadati</taxon>
        <taxon>Pseudomonadota</taxon>
        <taxon>Alphaproteobacteria</taxon>
        <taxon>Rhodobacterales</taxon>
        <taxon>Paracoccaceae</taxon>
        <taxon>Neogemmobacter</taxon>
    </lineage>
</organism>
<reference evidence="2" key="2">
    <citation type="submission" date="2020-09" db="EMBL/GenBank/DDBJ databases">
        <authorList>
            <person name="Sun Q."/>
            <person name="Kim S."/>
        </authorList>
    </citation>
    <scope>NUCLEOTIDE SEQUENCE</scope>
    <source>
        <strain evidence="2">KCTC 23310</strain>
    </source>
</reference>
<protein>
    <recommendedName>
        <fullName evidence="1">Bacteriophage T5 Orf172 DNA-binding domain-containing protein</fullName>
    </recommendedName>
</protein>
<evidence type="ECO:0000313" key="3">
    <source>
        <dbReference type="Proteomes" id="UP000638981"/>
    </source>
</evidence>
<dbReference type="EMBL" id="BMYJ01000014">
    <property type="protein sequence ID" value="GHC66371.1"/>
    <property type="molecule type" value="Genomic_DNA"/>
</dbReference>
<gene>
    <name evidence="2" type="ORF">GCM10007315_33850</name>
</gene>